<dbReference type="InterPro" id="IPR052374">
    <property type="entry name" value="SERAC1"/>
</dbReference>
<comment type="caution">
    <text evidence="7">The sequence shown here is derived from an EMBL/GenBank/DDBJ whole genome shotgun (WGS) entry which is preliminary data.</text>
</comment>
<evidence type="ECO:0000256" key="2">
    <source>
        <dbReference type="ARBA" id="ARBA00004240"/>
    </source>
</evidence>
<evidence type="ECO:0000256" key="1">
    <source>
        <dbReference type="ARBA" id="ARBA00004173"/>
    </source>
</evidence>
<keyword evidence="6" id="KW-0472">Membrane</keyword>
<evidence type="ECO:0000256" key="3">
    <source>
        <dbReference type="ARBA" id="ARBA00004370"/>
    </source>
</evidence>
<comment type="subcellular location">
    <subcellularLocation>
        <location evidence="2">Endoplasmic reticulum</location>
    </subcellularLocation>
    <subcellularLocation>
        <location evidence="3">Membrane</location>
    </subcellularLocation>
    <subcellularLocation>
        <location evidence="1">Mitochondrion</location>
    </subcellularLocation>
</comment>
<dbReference type="Gene3D" id="3.40.50.1820">
    <property type="entry name" value="alpha/beta hydrolase"/>
    <property type="match status" value="1"/>
</dbReference>
<name>A0ABR3VDB6_HUMIN</name>
<proteinExistence type="predicted"/>
<dbReference type="PANTHER" id="PTHR48182">
    <property type="entry name" value="PROTEIN SERAC1"/>
    <property type="match status" value="1"/>
</dbReference>
<reference evidence="7 8" key="1">
    <citation type="journal article" date="2024" name="Commun. Biol.">
        <title>Comparative genomic analysis of thermophilic fungi reveals convergent evolutionary adaptations and gene losses.</title>
        <authorList>
            <person name="Steindorff A.S."/>
            <person name="Aguilar-Pontes M.V."/>
            <person name="Robinson A.J."/>
            <person name="Andreopoulos B."/>
            <person name="LaButti K."/>
            <person name="Kuo A."/>
            <person name="Mondo S."/>
            <person name="Riley R."/>
            <person name="Otillar R."/>
            <person name="Haridas S."/>
            <person name="Lipzen A."/>
            <person name="Grimwood J."/>
            <person name="Schmutz J."/>
            <person name="Clum A."/>
            <person name="Reid I.D."/>
            <person name="Moisan M.C."/>
            <person name="Butler G."/>
            <person name="Nguyen T.T.M."/>
            <person name="Dewar K."/>
            <person name="Conant G."/>
            <person name="Drula E."/>
            <person name="Henrissat B."/>
            <person name="Hansel C."/>
            <person name="Singer S."/>
            <person name="Hutchinson M.I."/>
            <person name="de Vries R.P."/>
            <person name="Natvig D.O."/>
            <person name="Powell A.J."/>
            <person name="Tsang A."/>
            <person name="Grigoriev I.V."/>
        </authorList>
    </citation>
    <scope>NUCLEOTIDE SEQUENCE [LARGE SCALE GENOMIC DNA]</scope>
    <source>
        <strain evidence="7 8">CBS 620.91</strain>
    </source>
</reference>
<dbReference type="SUPFAM" id="SSF53474">
    <property type="entry name" value="alpha/beta-Hydrolases"/>
    <property type="match status" value="1"/>
</dbReference>
<dbReference type="InterPro" id="IPR029058">
    <property type="entry name" value="AB_hydrolase_fold"/>
</dbReference>
<keyword evidence="4" id="KW-0256">Endoplasmic reticulum</keyword>
<dbReference type="Proteomes" id="UP001583172">
    <property type="component" value="Unassembled WGS sequence"/>
</dbReference>
<protein>
    <submittedName>
        <fullName evidence="7">Uncharacterized protein</fullName>
    </submittedName>
</protein>
<keyword evidence="8" id="KW-1185">Reference proteome</keyword>
<accession>A0ABR3VDB6</accession>
<evidence type="ECO:0000256" key="6">
    <source>
        <dbReference type="ARBA" id="ARBA00023136"/>
    </source>
</evidence>
<sequence>MGGLVVKEAYALGKSDRSFSKVVSRVTGFIFLATPHHGLEHAHLLNTLLNVLPNRAPARYVEELDPTSPTPYSINQRFLAACESLHLVSVYETQQTRIRGFNVMIVGQEAGVLNHAGEKRVEMNADHHTVCKFAGRDCPNYDLIRSVIRNALPKRKGPARRVVAWGRRRLRKLPH</sequence>
<evidence type="ECO:0000313" key="8">
    <source>
        <dbReference type="Proteomes" id="UP001583172"/>
    </source>
</evidence>
<dbReference type="EMBL" id="JAZGSY010000159">
    <property type="protein sequence ID" value="KAL1839396.1"/>
    <property type="molecule type" value="Genomic_DNA"/>
</dbReference>
<organism evidence="7 8">
    <name type="scientific">Humicola insolens</name>
    <name type="common">Soft-rot fungus</name>
    <dbReference type="NCBI Taxonomy" id="85995"/>
    <lineage>
        <taxon>Eukaryota</taxon>
        <taxon>Fungi</taxon>
        <taxon>Dikarya</taxon>
        <taxon>Ascomycota</taxon>
        <taxon>Pezizomycotina</taxon>
        <taxon>Sordariomycetes</taxon>
        <taxon>Sordariomycetidae</taxon>
        <taxon>Sordariales</taxon>
        <taxon>Chaetomiaceae</taxon>
        <taxon>Mycothermus</taxon>
    </lineage>
</organism>
<evidence type="ECO:0000256" key="4">
    <source>
        <dbReference type="ARBA" id="ARBA00022824"/>
    </source>
</evidence>
<gene>
    <name evidence="7" type="ORF">VTJ49DRAFT_1527</name>
</gene>
<dbReference type="PANTHER" id="PTHR48182:SF2">
    <property type="entry name" value="PROTEIN SERAC1"/>
    <property type="match status" value="1"/>
</dbReference>
<evidence type="ECO:0000313" key="7">
    <source>
        <dbReference type="EMBL" id="KAL1839396.1"/>
    </source>
</evidence>
<keyword evidence="5" id="KW-0496">Mitochondrion</keyword>
<evidence type="ECO:0000256" key="5">
    <source>
        <dbReference type="ARBA" id="ARBA00023128"/>
    </source>
</evidence>